<dbReference type="InterPro" id="IPR016169">
    <property type="entry name" value="FAD-bd_PCMH_sub2"/>
</dbReference>
<name>A0A9D1U965_9BACT</name>
<evidence type="ECO:0000256" key="8">
    <source>
        <dbReference type="PROSITE-ProRule" id="PRU00703"/>
    </source>
</evidence>
<evidence type="ECO:0000259" key="11">
    <source>
        <dbReference type="PROSITE" id="PS51371"/>
    </source>
</evidence>
<dbReference type="Pfam" id="PF00571">
    <property type="entry name" value="CBS"/>
    <property type="match status" value="1"/>
</dbReference>
<protein>
    <submittedName>
        <fullName evidence="13">Hemolysin family protein</fullName>
    </submittedName>
</protein>
<evidence type="ECO:0000256" key="4">
    <source>
        <dbReference type="ARBA" id="ARBA00022737"/>
    </source>
</evidence>
<evidence type="ECO:0000256" key="6">
    <source>
        <dbReference type="ARBA" id="ARBA00023122"/>
    </source>
</evidence>
<dbReference type="SUPFAM" id="SSF56176">
    <property type="entry name" value="FAD-binding/transporter-associated domain-like"/>
    <property type="match status" value="1"/>
</dbReference>
<dbReference type="PANTHER" id="PTHR43099">
    <property type="entry name" value="UPF0053 PROTEIN YRKA"/>
    <property type="match status" value="1"/>
</dbReference>
<organism evidence="13 14">
    <name type="scientific">Candidatus Bilophila faecipullorum</name>
    <dbReference type="NCBI Taxonomy" id="2838482"/>
    <lineage>
        <taxon>Bacteria</taxon>
        <taxon>Pseudomonadati</taxon>
        <taxon>Thermodesulfobacteriota</taxon>
        <taxon>Desulfovibrionia</taxon>
        <taxon>Desulfovibrionales</taxon>
        <taxon>Desulfovibrionaceae</taxon>
        <taxon>Bilophila</taxon>
    </lineage>
</organism>
<evidence type="ECO:0000259" key="12">
    <source>
        <dbReference type="PROSITE" id="PS51846"/>
    </source>
</evidence>
<feature type="domain" description="CBS" evidence="11">
    <location>
        <begin position="280"/>
        <end position="338"/>
    </location>
</feature>
<dbReference type="SMART" id="SM01091">
    <property type="entry name" value="CorC_HlyC"/>
    <property type="match status" value="1"/>
</dbReference>
<dbReference type="PROSITE" id="PS51371">
    <property type="entry name" value="CBS"/>
    <property type="match status" value="1"/>
</dbReference>
<evidence type="ECO:0000256" key="10">
    <source>
        <dbReference type="SAM" id="Phobius"/>
    </source>
</evidence>
<dbReference type="Pfam" id="PF03471">
    <property type="entry name" value="CorC_HlyC"/>
    <property type="match status" value="1"/>
</dbReference>
<keyword evidence="7 9" id="KW-0472">Membrane</keyword>
<dbReference type="GO" id="GO:0005886">
    <property type="term" value="C:plasma membrane"/>
    <property type="evidence" value="ECO:0007669"/>
    <property type="project" value="UniProtKB-SubCell"/>
</dbReference>
<keyword evidence="2" id="KW-1003">Cell membrane</keyword>
<keyword evidence="5 9" id="KW-1133">Transmembrane helix</keyword>
<comment type="subcellular location">
    <subcellularLocation>
        <location evidence="1">Cell membrane</location>
        <topology evidence="1">Multi-pass membrane protein</topology>
    </subcellularLocation>
</comment>
<reference evidence="13" key="2">
    <citation type="submission" date="2021-04" db="EMBL/GenBank/DDBJ databases">
        <authorList>
            <person name="Gilroy R."/>
        </authorList>
    </citation>
    <scope>NUCLEOTIDE SEQUENCE</scope>
    <source>
        <strain evidence="13">ChiSxjej5B17-1746</strain>
    </source>
</reference>
<dbReference type="InterPro" id="IPR051676">
    <property type="entry name" value="UPF0053_domain"/>
</dbReference>
<dbReference type="InterPro" id="IPR000644">
    <property type="entry name" value="CBS_dom"/>
</dbReference>
<sequence>MELFILLLLILLNGVFAMSEIALVTARKARLASRAASGDRSAQAAIKLGKDPTRFLSTVQIGITSIGLLSGIFGESALAEPLARWLRHNVDLAPSTASAVAVTVVIALVTYLSIVVGELVPKRLGQINPEGVARLVARPMTLLSVISRPFVALLTFSTRGLLRLFGINPDQQQAVTEEEIQAMIDEGSESGAIVRRQREMLRNIFWLDDRHMASIMLPRSEIVYLDTRLPDEENLRRLTSTEHSHLPVCDGGLDNVLGVLRAKQGISLFHENRFGELRDFLAPPVFVPETLSGLELLERFRQTRMHMAFIIDEYGTLEGLVAVRDLLEIVTGQMNVPTDEAWAIRREDGSWLLDGTIPVLEMKDRLGLRTVPDERKGIYNILSGMIMYMMGKIPREGDKVDWEGWRFEVVDMDGNRIDKVLARPLAEAAPEKAGADPLE</sequence>
<feature type="transmembrane region" description="Helical" evidence="10">
    <location>
        <begin position="136"/>
        <end position="156"/>
    </location>
</feature>
<dbReference type="InterPro" id="IPR036318">
    <property type="entry name" value="FAD-bd_PCMH-like_sf"/>
</dbReference>
<dbReference type="Gene3D" id="3.10.580.10">
    <property type="entry name" value="CBS-domain"/>
    <property type="match status" value="1"/>
</dbReference>
<evidence type="ECO:0000256" key="9">
    <source>
        <dbReference type="PROSITE-ProRule" id="PRU01193"/>
    </source>
</evidence>
<gene>
    <name evidence="13" type="ORF">H9874_09595</name>
</gene>
<feature type="transmembrane region" description="Helical" evidence="10">
    <location>
        <begin position="55"/>
        <end position="74"/>
    </location>
</feature>
<feature type="transmembrane region" description="Helical" evidence="10">
    <location>
        <begin position="95"/>
        <end position="116"/>
    </location>
</feature>
<dbReference type="EMBL" id="DXGI01000360">
    <property type="protein sequence ID" value="HIW79379.1"/>
    <property type="molecule type" value="Genomic_DNA"/>
</dbReference>
<accession>A0A9D1U965</accession>
<dbReference type="PANTHER" id="PTHR43099:SF5">
    <property type="entry name" value="HLYC_CORC FAMILY TRANSPORTER"/>
    <property type="match status" value="1"/>
</dbReference>
<reference evidence="13" key="1">
    <citation type="journal article" date="2021" name="PeerJ">
        <title>Extensive microbial diversity within the chicken gut microbiome revealed by metagenomics and culture.</title>
        <authorList>
            <person name="Gilroy R."/>
            <person name="Ravi A."/>
            <person name="Getino M."/>
            <person name="Pursley I."/>
            <person name="Horton D.L."/>
            <person name="Alikhan N.F."/>
            <person name="Baker D."/>
            <person name="Gharbi K."/>
            <person name="Hall N."/>
            <person name="Watson M."/>
            <person name="Adriaenssens E.M."/>
            <person name="Foster-Nyarko E."/>
            <person name="Jarju S."/>
            <person name="Secka A."/>
            <person name="Antonio M."/>
            <person name="Oren A."/>
            <person name="Chaudhuri R.R."/>
            <person name="La Ragione R."/>
            <person name="Hildebrand F."/>
            <person name="Pallen M.J."/>
        </authorList>
    </citation>
    <scope>NUCLEOTIDE SEQUENCE</scope>
    <source>
        <strain evidence="13">ChiSxjej5B17-1746</strain>
    </source>
</reference>
<comment type="caution">
    <text evidence="13">The sequence shown here is derived from an EMBL/GenBank/DDBJ whole genome shotgun (WGS) entry which is preliminary data.</text>
</comment>
<evidence type="ECO:0000256" key="1">
    <source>
        <dbReference type="ARBA" id="ARBA00004651"/>
    </source>
</evidence>
<keyword evidence="4" id="KW-0677">Repeat</keyword>
<dbReference type="Gene3D" id="3.30.465.10">
    <property type="match status" value="1"/>
</dbReference>
<dbReference type="SUPFAM" id="SSF54631">
    <property type="entry name" value="CBS-domain pair"/>
    <property type="match status" value="1"/>
</dbReference>
<evidence type="ECO:0000313" key="13">
    <source>
        <dbReference type="EMBL" id="HIW79379.1"/>
    </source>
</evidence>
<proteinExistence type="predicted"/>
<dbReference type="InterPro" id="IPR046342">
    <property type="entry name" value="CBS_dom_sf"/>
</dbReference>
<dbReference type="InterPro" id="IPR005170">
    <property type="entry name" value="Transptr-assoc_dom"/>
</dbReference>
<evidence type="ECO:0000256" key="2">
    <source>
        <dbReference type="ARBA" id="ARBA00022475"/>
    </source>
</evidence>
<keyword evidence="3 9" id="KW-0812">Transmembrane</keyword>
<dbReference type="InterPro" id="IPR002550">
    <property type="entry name" value="CNNM"/>
</dbReference>
<evidence type="ECO:0000256" key="3">
    <source>
        <dbReference type="ARBA" id="ARBA00022692"/>
    </source>
</evidence>
<evidence type="ECO:0000256" key="5">
    <source>
        <dbReference type="ARBA" id="ARBA00022989"/>
    </source>
</evidence>
<dbReference type="Proteomes" id="UP000824264">
    <property type="component" value="Unassembled WGS sequence"/>
</dbReference>
<feature type="domain" description="CNNM transmembrane" evidence="12">
    <location>
        <begin position="1"/>
        <end position="197"/>
    </location>
</feature>
<evidence type="ECO:0000313" key="14">
    <source>
        <dbReference type="Proteomes" id="UP000824264"/>
    </source>
</evidence>
<dbReference type="CDD" id="cd04590">
    <property type="entry name" value="CBS_pair_CorC_HlyC_assoc"/>
    <property type="match status" value="1"/>
</dbReference>
<keyword evidence="6 8" id="KW-0129">CBS domain</keyword>
<dbReference type="GO" id="GO:0050660">
    <property type="term" value="F:flavin adenine dinucleotide binding"/>
    <property type="evidence" value="ECO:0007669"/>
    <property type="project" value="InterPro"/>
</dbReference>
<dbReference type="PROSITE" id="PS51846">
    <property type="entry name" value="CNNM"/>
    <property type="match status" value="1"/>
</dbReference>
<evidence type="ECO:0000256" key="7">
    <source>
        <dbReference type="ARBA" id="ARBA00023136"/>
    </source>
</evidence>
<dbReference type="AlphaFoldDB" id="A0A9D1U965"/>
<dbReference type="InterPro" id="IPR044751">
    <property type="entry name" value="Ion_transp-like_CBS"/>
</dbReference>
<dbReference type="Pfam" id="PF01595">
    <property type="entry name" value="CNNM"/>
    <property type="match status" value="1"/>
</dbReference>